<evidence type="ECO:0000313" key="4">
    <source>
        <dbReference type="Proteomes" id="UP000503017"/>
    </source>
</evidence>
<sequence>MGAFVSCVLVALQFWRRQLILLCVPALLALPLIFIAGPRDEARAACSDAGTTTTCVTDIPASISRTTPAINDIEVHNVTNGTTFISLTGVASSPNNPSDQAYTCTGQCTFGTDSNGAQTCAPVTQTTDDGHGHTTTTNLGTCNPPGNAVAGATGNNGPQVTINANTGTYAVGTNRAQAAVVGSSAGSAGSNGSNAYVFGSGGDGGNGANGGQVLVNFEGIIVSGNAGGILAQSLGGNGGNGGDFKGIGGSAGSGGTGGNGGSATASFNGGSLVTTGQGNIGVSAFSQGGNGGNAGHGGGAVFVTGDGGGAAQAGSAFAQTLAGTSITTSGDYGFGIAARSMGGGGGGGQGGFGLFYSGASNGSTGGAGGNATVNANGSIDTFGDYAYGIIAQSIGGGGGDGGTAAGAVALGGSGSGGGGGGTVSVTNAGNITTRGLGANVIIAQSIGGGGGNGGSSGGAISFGGDGSGTTTGGNVSVTNTGTLKSYSSLANGILAQSIGGGGGNGGSSGGLFAYGGSGGDAADAGTVTVTNGGSIETGINAGSKSSVGILAQSIGGGGGNGGNAVAVSPVAVAVGGNGGMAGNGNSVKVLRDNINASQASSYDITTHGDTSSAIIAQSVGGGGGNGGFAVAGSVGIGLPFNLSVGVGGGGNAGGNAADVLVQTKGSINTGGISSSGILAQSIGGGGGSGGTAVAAGVGTGIAVSVGVGGNGGKGGNASTVDVDSLSDISTTGNNSLGISAQSIGGGGGNGGLAVAGSIGAATINVGVGGSGATGGTAAAVTVKSSGSVHTAGDDSIAVLGQSIGGGGGNGGNSVAGGLSASISANVAVGGTGGKGQNAGSVLVTTDGAGHNLSVSGYAGNWNTVTTGKNSSGIVAQSLGGGGGNGGFAGSLSLGGGAAFGLSLGGSGNGGGNASTAYVESGWNGSPVDNIFTLGDNSSGVVAQSIGGGGGNGGFSGSLAGGFGSGSVAVTLGGQGGYGGTAANAHAYSNGNITTVGNLSNAIIVQSIGGGGGNGGVSVALSGSAGFSGSAAVGGNGGAASNGAQAELKSIGNIVTYGQQSNGLVAQSIGGGGGNGGFAGSGALGSAGAAAVGVGGKGAGGGNADIVKVTNNGNITTYGSQSSGIVAQSLGGGGGNGGSTVGFAAGGGGSVGVAVGGSAAGGGNASSVTVDSVGNIATGNRDSSLNILTGNNSYGILAQSIGGGGGNGGFAGSLSAGGALGIGVSVGGTGGQGGTAGRVDVTNAGNISTLYDNSSGILAQSIGGGGGNGGFAVSAALSASIEDIGAAAAVSVGGKGGNGQKAGIANAKNTGTIFTAGSNSNGVAAQSIGGGGGNGGFSAAAAVNIGPAGIGVSVGGFSGTGGDASSVKAEAYALDHLGSDNNIKNPSPTSIQDGGQITLETDGNNSNGVLAQSIGGGGGNGGFSVAAGVSATGAGIGVSIGGFGSAGGKGGDAEADSSHNILTKGNNSNGVLAQSIGGGGGNGGFSAGFAGGAEFGGSASVGGFGSEGGDAMSATVNAYGETFTKGNDSNGILAQSIGGGGGNGGFSVSGAFGGTVGVGVSVGGFGAGGGNADKVTVTTGYDYSNNAITKTTYNTVQGWTYETLGDRSNGILAQSLGGGGGNGGFSVAGGVGGDGGVGVSVGGFALSGGGDASTVDVFSDQNIHTKGSFANAILAQSIGGGGGNGGFSGALGAGSQIGGSASVGGFGSTGGKAEKVTVHSLGQILTEGNDSRGVVAQSLGGGGGNGGFSISAGGSLEAPAVGLSVGGFGAGGGNGGDVSVTEYGVATNDSPDASSVLSNFGYRIETHGDRSDGLLAQSIGGGGGNGGFSAAVTFADASAGISASVGGFGGGAGTGGNVDVTSVQNYYTKGNFSNGISAQSIGGGGGNGGFSLAAAAGGEFAGAFSVGGIGAGGGDAGTVTVNSTGRFLTEGTQSNGILAQSIGGGGGNGGASLSGTFTIGTAGISASVGGFGGKGGKGNAVVVNNNVGQTITGVSIETKGQSSNGIEAQSIGGKGGNGGFSGSLAGSIESKATLALSVGGFGGTGNTASSVDVTSVDNILTHGDGSNGILAQSIGGGGGDGGFSFAGTITGDSKGLSLAASLGGFGGSGNDAGAVTVNSTGDITTEGNHAVGILAQSIGSGGGNGGISVAATLDLCTDCQTSVAIGASSGGAGGNGGKAVKVDVTHVGDIKTLGDGSDGIMAQSIGGSGGNGGLSVTGGFSGADGKQIKASVGGFGGAGSQSGEVVVNNTGNITTGSRTTIELAQQLSSLTGLHVTNDTLTAFGLPTTVQVVTGRDASGILAQSIGGGGGNGGLAISGAVGFISEKTSLNMGLTMGGFGGSGGFSDKVSVTNDGAIETYGPAAHGILAQSIGGGGGNGGGAVTGLLTAGNAETGRPVNVAVSVGGLGGDGNYSGAVFVEQTGGIITHGVGSNGIFAQSIGGGGGNGGNANTISLQAGSACTFDPLAIVDVHLIKSCKSPEKGTEGVNVQVNVGGFGGSGNDANTVTVINHSFITTMDMMSSGIVAQSIGGGGGSGGNAIVGTDGLYANPLPIPLNPTDIAIIAGTTFNSTSGFVQSLGNVAIGGTGGSAGDAKAVSVTNEGAITTSGAFFSHGIMAQSIGGGGGDGGKSAAGLFGLVSLGGMGNAAGDGGTVDVENKVGADIWTKGAFSDGILAQSIGGGGGDGGAAGGLIAVGGNVLSKSGGEVKGNGDYTHVVNAAHIETDGLFSNGIVAQSLGGGGGNGGAVGLTGITVGGWGGSAGTGGEVKVENTTGSTILTKGFVSYGILAQSIGGGGGNGGSNTLAAAVAIGGGGGSSGKGGHVTVLNDGMIETQALGSIGIYAQSVGGSGGTGGSTFLSAVSVGGAGGASGDGGQVDVTNTAQVKTAGAGADAIRAQSIGGGGGAAGGKGADTGAMTVGASLLVSVGGAGGNAGTGGAVNVTNSGLLLTSGDKADGIYAQSVGGGGGEGGNAYGMVAVGGGGGSTGAGGTVTVTNNKGGQIWTKGILSNAIFAQSIGGGGGNGGAAYAGSPIGVSNSVGGKGATGGDGGAVIVDNYDMLQTDGASSQAIFAQSVGGGGGNGANAGSFSIQAVPILPAEGVTVGGSGGAGGNGGTVTVTNHADASIVTNAANSTAIFAQSVGGGGGNGGSAISVATPLTNPLGVSVTLGGNGGAAGDGSDVKVTNDGMIVLNGENSLGIMAQSVGGGGGTAASALGISEVPIAIGGDTGAEGKGGAVTVSNTGSITINGDNSIGIFAQSVGGGGGLVKAGGGAGAVESQSGGTGNGGIVTVTNTAGSIIMNGDNAIAIYSQSVGGGGGAVGVSETQAPQMFARLFAQPQTFGALRFSSSAGGAGLAAATIFNQTGNLIATGNNSIAMLAQSSAADGNGDITVNIFNPSATTTSLIVGGLGNGTGLQILDGATNTVNNDGVVTAVEKVTGDFVSVDAINATLSYLAPNATTAQTVSGINGYAIRGTGGDDAIENAGLVMGSVDLQDGDNSFHNQAKGVFDLGVNVDLGGGLYSNDGLSSLGGLNFVQTTQLTGDFTQSAVGIHAVDLDLASITADRLNLTGSASVAGDISINLLNPAINAAKAKPGTHEITIVSADLGETHHGINLVAPNTAVATYALTYPAVPDTDIDISYRIDYSPQGLTDNQHSVGNAVNMIQTDQTSPAFAPIATLLFFQPDTAALGKAYDSLSGSGTSGFQQMTFDANDAFLSTVFQRTRGWISNDNAGTTVLQDTASIPLGYFPTKPAKSGAPADIGMPVSSPIYRAWVAAFGGYGESAADAGVGSAASTDRTGGVAVGLDYQPNENWLMGLAAGYGNSSFDTPDRLTSGRSKGDGHFAVYTTYQDNAFYATGSLGLAFYDISTQRAVSIPGVTLQQLGGAVQIPGMSETVDGSFNSRLFSTSLETGYKLTSGAIELTPFAGMQFQSIHSDPYSETVGGAPSALGLSFADRTINSLPGFLGLQVKSQANLTDSVQWAGWVRAAWRHEFLSDRSVDAAFLAAPGYDFVTNGGSVAKDSLRLSLGSKLSLGDSAAIFGNFSGDLSKGVSPTYNGTLGLQVNW</sequence>
<protein>
    <recommendedName>
        <fullName evidence="2">Autotransporter domain-containing protein</fullName>
    </recommendedName>
</protein>
<evidence type="ECO:0000259" key="2">
    <source>
        <dbReference type="PROSITE" id="PS51208"/>
    </source>
</evidence>
<proteinExistence type="predicted"/>
<name>A0A6M7WN96_RHILI</name>
<dbReference type="SUPFAM" id="SSF103515">
    <property type="entry name" value="Autotransporter"/>
    <property type="match status" value="1"/>
</dbReference>
<organism evidence="3 4">
    <name type="scientific">Mesorhizobium loti R88b</name>
    <dbReference type="NCBI Taxonomy" id="935548"/>
    <lineage>
        <taxon>Bacteria</taxon>
        <taxon>Pseudomonadati</taxon>
        <taxon>Pseudomonadota</taxon>
        <taxon>Alphaproteobacteria</taxon>
        <taxon>Hyphomicrobiales</taxon>
        <taxon>Phyllobacteriaceae</taxon>
        <taxon>Mesorhizobium</taxon>
    </lineage>
</organism>
<dbReference type="Proteomes" id="UP000503017">
    <property type="component" value="Chromosome"/>
</dbReference>
<accession>A0A6M7WN96</accession>
<reference evidence="3 4" key="1">
    <citation type="submission" date="2018-10" db="EMBL/GenBank/DDBJ databases">
        <authorList>
            <person name="Perry B.J."/>
            <person name="Sullivan J.T."/>
            <person name="Murphy R.J.T."/>
            <person name="Ramsay J.P."/>
            <person name="Ronson C.W."/>
        </authorList>
    </citation>
    <scope>NUCLEOTIDE SEQUENCE [LARGE SCALE GENOMIC DNA]</scope>
    <source>
        <strain evidence="3 4">R88b</strain>
    </source>
</reference>
<keyword evidence="1" id="KW-1133">Transmembrane helix</keyword>
<evidence type="ECO:0000256" key="1">
    <source>
        <dbReference type="SAM" id="Phobius"/>
    </source>
</evidence>
<dbReference type="InterPro" id="IPR005546">
    <property type="entry name" value="Autotransporte_beta"/>
</dbReference>
<evidence type="ECO:0000313" key="3">
    <source>
        <dbReference type="EMBL" id="QKD03822.1"/>
    </source>
</evidence>
<dbReference type="InterPro" id="IPR036709">
    <property type="entry name" value="Autotransporte_beta_dom_sf"/>
</dbReference>
<dbReference type="EMBL" id="CP033367">
    <property type="protein sequence ID" value="QKD03822.1"/>
    <property type="molecule type" value="Genomic_DNA"/>
</dbReference>
<feature type="domain" description="Autotransporter" evidence="2">
    <location>
        <begin position="3761"/>
        <end position="4061"/>
    </location>
</feature>
<keyword evidence="1" id="KW-0812">Transmembrane</keyword>
<dbReference type="SMART" id="SM00869">
    <property type="entry name" value="Autotransporter"/>
    <property type="match status" value="1"/>
</dbReference>
<gene>
    <name evidence="3" type="ORF">EB235_21975</name>
</gene>
<dbReference type="PROSITE" id="PS51208">
    <property type="entry name" value="AUTOTRANSPORTER"/>
    <property type="match status" value="1"/>
</dbReference>
<keyword evidence="1" id="KW-0472">Membrane</keyword>
<feature type="transmembrane region" description="Helical" evidence="1">
    <location>
        <begin position="19"/>
        <end position="37"/>
    </location>
</feature>